<evidence type="ECO:0000313" key="1">
    <source>
        <dbReference type="EMBL" id="PZQ48854.1"/>
    </source>
</evidence>
<organism evidence="1 2">
    <name type="scientific">Micavibrio aeruginosavorus</name>
    <dbReference type="NCBI Taxonomy" id="349221"/>
    <lineage>
        <taxon>Bacteria</taxon>
        <taxon>Pseudomonadati</taxon>
        <taxon>Bdellovibrionota</taxon>
        <taxon>Bdellovibrionia</taxon>
        <taxon>Bdellovibrionales</taxon>
        <taxon>Pseudobdellovibrionaceae</taxon>
        <taxon>Micavibrio</taxon>
    </lineage>
</organism>
<name>A0A2W5N6Y3_9BACT</name>
<proteinExistence type="predicted"/>
<dbReference type="Proteomes" id="UP000249417">
    <property type="component" value="Unassembled WGS sequence"/>
</dbReference>
<comment type="caution">
    <text evidence="1">The sequence shown here is derived from an EMBL/GenBank/DDBJ whole genome shotgun (WGS) entry which is preliminary data.</text>
</comment>
<dbReference type="AlphaFoldDB" id="A0A2W5N6Y3"/>
<accession>A0A2W5N6Y3</accession>
<protein>
    <submittedName>
        <fullName evidence="1">Uncharacterized protein</fullName>
    </submittedName>
</protein>
<reference evidence="1 2" key="1">
    <citation type="submission" date="2017-08" db="EMBL/GenBank/DDBJ databases">
        <title>Infants hospitalized years apart are colonized by the same room-sourced microbial strains.</title>
        <authorList>
            <person name="Brooks B."/>
            <person name="Olm M.R."/>
            <person name="Firek B.A."/>
            <person name="Baker R."/>
            <person name="Thomas B.C."/>
            <person name="Morowitz M.J."/>
            <person name="Banfield J.F."/>
        </authorList>
    </citation>
    <scope>NUCLEOTIDE SEQUENCE [LARGE SCALE GENOMIC DNA]</scope>
    <source>
        <strain evidence="1">S2_005_002_R2_29</strain>
    </source>
</reference>
<evidence type="ECO:0000313" key="2">
    <source>
        <dbReference type="Proteomes" id="UP000249417"/>
    </source>
</evidence>
<dbReference type="EMBL" id="QFQB01000002">
    <property type="protein sequence ID" value="PZQ48854.1"/>
    <property type="molecule type" value="Genomic_DNA"/>
</dbReference>
<sequence>MGNLLGRLISQYKQRLANQFKQNFDDGWGHLYRVLKGTADKREALLPIERPTPEERKASADFEIVVDRSPSTAAFILVNEALRKSFTKVLSKVEDAGPVSANVTPIGGGPSVGSSASSIASATMDTSIAVVGERKVPYAKPGQLSLSNVWSYLREPEMVYISTPDLAMVERSPFAYAIREAAAQEGKKAVFEVKPAPVSQDGWYPRKNAAFAEIVVKLGV</sequence>
<gene>
    <name evidence="1" type="ORF">DI551_00540</name>
</gene>